<evidence type="ECO:0000313" key="10">
    <source>
        <dbReference type="EMBL" id="KAJ8928309.1"/>
    </source>
</evidence>
<dbReference type="Proteomes" id="UP001162156">
    <property type="component" value="Unassembled WGS sequence"/>
</dbReference>
<keyword evidence="3" id="KW-0276">Fatty acid metabolism</keyword>
<evidence type="ECO:0000256" key="3">
    <source>
        <dbReference type="ARBA" id="ARBA00022832"/>
    </source>
</evidence>
<comment type="caution">
    <text evidence="10">The sequence shown here is derived from an EMBL/GenBank/DDBJ whole genome shotgun (WGS) entry which is preliminary data.</text>
</comment>
<dbReference type="SUPFAM" id="SSF53901">
    <property type="entry name" value="Thiolase-like"/>
    <property type="match status" value="1"/>
</dbReference>
<name>A0AAV8WPE1_9CUCU</name>
<protein>
    <recommendedName>
        <fullName evidence="9">Beta-ketoacyl synthase-like N-terminal domain-containing protein</fullName>
    </recommendedName>
</protein>
<evidence type="ECO:0000256" key="4">
    <source>
        <dbReference type="ARBA" id="ARBA00022857"/>
    </source>
</evidence>
<dbReference type="PANTHER" id="PTHR43775:SF7">
    <property type="entry name" value="FATTY ACID SYNTHASE"/>
    <property type="match status" value="1"/>
</dbReference>
<keyword evidence="2" id="KW-0444">Lipid biosynthesis</keyword>
<evidence type="ECO:0000256" key="5">
    <source>
        <dbReference type="ARBA" id="ARBA00023002"/>
    </source>
</evidence>
<keyword evidence="5" id="KW-0560">Oxidoreductase</keyword>
<evidence type="ECO:0000256" key="1">
    <source>
        <dbReference type="ARBA" id="ARBA00022450"/>
    </source>
</evidence>
<keyword evidence="11" id="KW-1185">Reference proteome</keyword>
<evidence type="ECO:0000256" key="2">
    <source>
        <dbReference type="ARBA" id="ARBA00022516"/>
    </source>
</evidence>
<keyword evidence="8" id="KW-0511">Multifunctional enzyme</keyword>
<keyword evidence="6" id="KW-0443">Lipid metabolism</keyword>
<evidence type="ECO:0000256" key="6">
    <source>
        <dbReference type="ARBA" id="ARBA00023098"/>
    </source>
</evidence>
<dbReference type="InterPro" id="IPR014030">
    <property type="entry name" value="Ketoacyl_synth_N"/>
</dbReference>
<dbReference type="InterPro" id="IPR016039">
    <property type="entry name" value="Thiolase-like"/>
</dbReference>
<dbReference type="Pfam" id="PF00109">
    <property type="entry name" value="ketoacyl-synt"/>
    <property type="match status" value="1"/>
</dbReference>
<keyword evidence="1" id="KW-0596">Phosphopantetheine</keyword>
<dbReference type="EMBL" id="JANEYF010005411">
    <property type="protein sequence ID" value="KAJ8928309.1"/>
    <property type="molecule type" value="Genomic_DNA"/>
</dbReference>
<accession>A0AAV8WPE1</accession>
<dbReference type="PANTHER" id="PTHR43775">
    <property type="entry name" value="FATTY ACID SYNTHASE"/>
    <property type="match status" value="1"/>
</dbReference>
<feature type="domain" description="Beta-ketoacyl synthase-like N-terminal" evidence="9">
    <location>
        <begin position="10"/>
        <end position="108"/>
    </location>
</feature>
<gene>
    <name evidence="10" type="ORF">NQ314_019144</name>
</gene>
<proteinExistence type="predicted"/>
<keyword evidence="7" id="KW-0275">Fatty acid biosynthesis</keyword>
<evidence type="ECO:0000313" key="11">
    <source>
        <dbReference type="Proteomes" id="UP001162156"/>
    </source>
</evidence>
<dbReference type="AlphaFoldDB" id="A0AAV8WPE1"/>
<dbReference type="GO" id="GO:0006633">
    <property type="term" value="P:fatty acid biosynthetic process"/>
    <property type="evidence" value="ECO:0007669"/>
    <property type="project" value="UniProtKB-KW"/>
</dbReference>
<organism evidence="10 11">
    <name type="scientific">Rhamnusium bicolor</name>
    <dbReference type="NCBI Taxonomy" id="1586634"/>
    <lineage>
        <taxon>Eukaryota</taxon>
        <taxon>Metazoa</taxon>
        <taxon>Ecdysozoa</taxon>
        <taxon>Arthropoda</taxon>
        <taxon>Hexapoda</taxon>
        <taxon>Insecta</taxon>
        <taxon>Pterygota</taxon>
        <taxon>Neoptera</taxon>
        <taxon>Endopterygota</taxon>
        <taxon>Coleoptera</taxon>
        <taxon>Polyphaga</taxon>
        <taxon>Cucujiformia</taxon>
        <taxon>Chrysomeloidea</taxon>
        <taxon>Cerambycidae</taxon>
        <taxon>Lepturinae</taxon>
        <taxon>Rhagiini</taxon>
        <taxon>Rhamnusium</taxon>
    </lineage>
</organism>
<reference evidence="10" key="1">
    <citation type="journal article" date="2023" name="Insect Mol. Biol.">
        <title>Genome sequencing provides insights into the evolution of gene families encoding plant cell wall-degrading enzymes in longhorned beetles.</title>
        <authorList>
            <person name="Shin N.R."/>
            <person name="Okamura Y."/>
            <person name="Kirsch R."/>
            <person name="Pauchet Y."/>
        </authorList>
    </citation>
    <scope>NUCLEOTIDE SEQUENCE</scope>
    <source>
        <strain evidence="10">RBIC_L_NR</strain>
    </source>
</reference>
<dbReference type="GO" id="GO:0004312">
    <property type="term" value="F:fatty acid synthase activity"/>
    <property type="evidence" value="ECO:0007669"/>
    <property type="project" value="TreeGrafter"/>
</dbReference>
<dbReference type="GO" id="GO:0016491">
    <property type="term" value="F:oxidoreductase activity"/>
    <property type="evidence" value="ECO:0007669"/>
    <property type="project" value="UniProtKB-KW"/>
</dbReference>
<keyword evidence="4" id="KW-0521">NADP</keyword>
<dbReference type="Gene3D" id="3.40.47.10">
    <property type="match status" value="1"/>
</dbReference>
<evidence type="ECO:0000256" key="7">
    <source>
        <dbReference type="ARBA" id="ARBA00023160"/>
    </source>
</evidence>
<dbReference type="InterPro" id="IPR050091">
    <property type="entry name" value="PKS_NRPS_Biosynth_Enz"/>
</dbReference>
<evidence type="ECO:0000259" key="9">
    <source>
        <dbReference type="Pfam" id="PF00109"/>
    </source>
</evidence>
<sequence length="109" mass="12027">MIITIMDIQNIAITGVSGRFPNTNNVDQLKEALLNGTDLITDDHNRWPHESLGTPPSMGIVNDLDHFDAAFFEVNPKSANLHDPRGRKLLEVVYESIVDAGFNPSDLKG</sequence>
<evidence type="ECO:0000256" key="8">
    <source>
        <dbReference type="ARBA" id="ARBA00023268"/>
    </source>
</evidence>